<gene>
    <name evidence="1" type="ORF">ACFR9T_18280</name>
</gene>
<reference evidence="1 2" key="1">
    <citation type="journal article" date="2019" name="Int. J. Syst. Evol. Microbiol.">
        <title>The Global Catalogue of Microorganisms (GCM) 10K type strain sequencing project: providing services to taxonomists for standard genome sequencing and annotation.</title>
        <authorList>
            <consortium name="The Broad Institute Genomics Platform"/>
            <consortium name="The Broad Institute Genome Sequencing Center for Infectious Disease"/>
            <person name="Wu L."/>
            <person name="Ma J."/>
        </authorList>
    </citation>
    <scope>NUCLEOTIDE SEQUENCE [LARGE SCALE GENOMIC DNA]</scope>
    <source>
        <strain evidence="1 2">CGMCC 1.12689</strain>
    </source>
</reference>
<dbReference type="RefSeq" id="WP_256419327.1">
    <property type="nucleotide sequence ID" value="NZ_JANHDL010000015.1"/>
</dbReference>
<name>A0ABD6C4Y9_9EURY</name>
<accession>A0ABD6C4Y9</accession>
<proteinExistence type="predicted"/>
<evidence type="ECO:0000313" key="1">
    <source>
        <dbReference type="EMBL" id="MFD1572493.1"/>
    </source>
</evidence>
<dbReference type="EMBL" id="JBHUDB010000032">
    <property type="protein sequence ID" value="MFD1572493.1"/>
    <property type="molecule type" value="Genomic_DNA"/>
</dbReference>
<evidence type="ECO:0000313" key="2">
    <source>
        <dbReference type="Proteomes" id="UP001597185"/>
    </source>
</evidence>
<comment type="caution">
    <text evidence="1">The sequence shown here is derived from an EMBL/GenBank/DDBJ whole genome shotgun (WGS) entry which is preliminary data.</text>
</comment>
<dbReference type="Proteomes" id="UP001597185">
    <property type="component" value="Unassembled WGS sequence"/>
</dbReference>
<organism evidence="1 2">
    <name type="scientific">Halorubrum laminariae</name>
    <dbReference type="NCBI Taxonomy" id="1433523"/>
    <lineage>
        <taxon>Archaea</taxon>
        <taxon>Methanobacteriati</taxon>
        <taxon>Methanobacteriota</taxon>
        <taxon>Stenosarchaea group</taxon>
        <taxon>Halobacteria</taxon>
        <taxon>Halobacteriales</taxon>
        <taxon>Haloferacaceae</taxon>
        <taxon>Halorubrum</taxon>
    </lineage>
</organism>
<protein>
    <submittedName>
        <fullName evidence="1">Uncharacterized protein</fullName>
    </submittedName>
</protein>
<dbReference type="AlphaFoldDB" id="A0ABD6C4Y9"/>
<sequence>MSNDSGYSEQEDVQNMIDRAVERDGPTYVRENIDRLLGGINVVMSVDKDELEIPTALDAALARWDPSTGIDPAMTRAQTRRAAEYLAATGDRLGRTGLVDALADGSTLDTATWWGRAVDPGLRYLTEEGLVAYRPVDDTYRWVGDNR</sequence>
<keyword evidence="2" id="KW-1185">Reference proteome</keyword>